<reference evidence="8" key="1">
    <citation type="journal article" date="2011" name="J. Bacteriol.">
        <title>Genome sequences of eight morphologically diverse alphaproteobacteria.</title>
        <authorList>
            <consortium name="US DOE Joint Genome Institute"/>
            <person name="Brown P.J."/>
            <person name="Kysela D.T."/>
            <person name="Buechlein A."/>
            <person name="Hemmerich C."/>
            <person name="Brun Y.V."/>
        </authorList>
    </citation>
    <scope>NUCLEOTIDE SEQUENCE [LARGE SCALE GENOMIC DNA]</scope>
    <source>
        <strain evidence="8">ATCC 49814 / DSM 5838 / IFAM 1418</strain>
    </source>
</reference>
<dbReference type="EMBL" id="CP001678">
    <property type="protein sequence ID" value="ACT57969.1"/>
    <property type="molecule type" value="Genomic_DNA"/>
</dbReference>
<dbReference type="OrthoDB" id="9800808at2"/>
<evidence type="ECO:0000256" key="1">
    <source>
        <dbReference type="ARBA" id="ARBA00012104"/>
    </source>
</evidence>
<protein>
    <recommendedName>
        <fullName evidence="1">pyridoxal kinase</fullName>
        <ecNumber evidence="1">2.7.1.35</ecNumber>
    </recommendedName>
</protein>
<dbReference type="AlphaFoldDB" id="C6XLR3"/>
<dbReference type="KEGG" id="hba:Hbal_0267"/>
<evidence type="ECO:0000256" key="2">
    <source>
        <dbReference type="ARBA" id="ARBA00022679"/>
    </source>
</evidence>
<dbReference type="STRING" id="582402.Hbal_0267"/>
<dbReference type="PANTHER" id="PTHR10534:SF2">
    <property type="entry name" value="PYRIDOXAL KINASE"/>
    <property type="match status" value="1"/>
</dbReference>
<dbReference type="EC" id="2.7.1.35" evidence="1"/>
<gene>
    <name evidence="7" type="ordered locus">Hbal_0267</name>
</gene>
<dbReference type="InterPro" id="IPR013749">
    <property type="entry name" value="PM/HMP-P_kinase-1"/>
</dbReference>
<sequence length="291" mass="31011">MTQILVISSFVAASSVGGSIAPATLAHLGIDCALAPTTLLGRHPGLGSPGGSAVPADRLASMLEGVEAHGEFARCRGVITGYFASPDQVHVAAATIDKVRATTRPESKAWLPPTDARIVVDPIMGDSHKGLYIREDTANAIKSELIQRADLITPNLWEFAYLTRTDINVLRTPEDVWKACQGLPCDVMVTSIPTEIGLGNLLIERKHNSAWLCETPRQTGYIPSGTGDLATLLLSAYLCENHEPKESLARAIGGTAAIIESAVTQQLKDLPIAASGDVVRMPPKVQIKRLH</sequence>
<dbReference type="RefSeq" id="WP_012778127.1">
    <property type="nucleotide sequence ID" value="NC_012982.1"/>
</dbReference>
<name>C6XLR3_HIRBI</name>
<keyword evidence="2" id="KW-0808">Transferase</keyword>
<accession>C6XLR3</accession>
<evidence type="ECO:0000256" key="3">
    <source>
        <dbReference type="ARBA" id="ARBA00022741"/>
    </source>
</evidence>
<dbReference type="GO" id="GO:0008478">
    <property type="term" value="F:pyridoxal kinase activity"/>
    <property type="evidence" value="ECO:0007669"/>
    <property type="project" value="UniProtKB-EC"/>
</dbReference>
<dbReference type="InterPro" id="IPR029056">
    <property type="entry name" value="Ribokinase-like"/>
</dbReference>
<dbReference type="GO" id="GO:0005524">
    <property type="term" value="F:ATP binding"/>
    <property type="evidence" value="ECO:0007669"/>
    <property type="project" value="UniProtKB-KW"/>
</dbReference>
<evidence type="ECO:0000313" key="8">
    <source>
        <dbReference type="Proteomes" id="UP000002745"/>
    </source>
</evidence>
<keyword evidence="5" id="KW-0067">ATP-binding</keyword>
<keyword evidence="3" id="KW-0547">Nucleotide-binding</keyword>
<evidence type="ECO:0000313" key="7">
    <source>
        <dbReference type="EMBL" id="ACT57969.1"/>
    </source>
</evidence>
<evidence type="ECO:0000259" key="6">
    <source>
        <dbReference type="Pfam" id="PF08543"/>
    </source>
</evidence>
<organism evidence="7 8">
    <name type="scientific">Hirschia baltica (strain ATCC 49814 / DSM 5838 / IFAM 1418)</name>
    <dbReference type="NCBI Taxonomy" id="582402"/>
    <lineage>
        <taxon>Bacteria</taxon>
        <taxon>Pseudomonadati</taxon>
        <taxon>Pseudomonadota</taxon>
        <taxon>Alphaproteobacteria</taxon>
        <taxon>Hyphomonadales</taxon>
        <taxon>Hyphomonadaceae</taxon>
        <taxon>Hirschia</taxon>
    </lineage>
</organism>
<dbReference type="Proteomes" id="UP000002745">
    <property type="component" value="Chromosome"/>
</dbReference>
<dbReference type="SUPFAM" id="SSF53613">
    <property type="entry name" value="Ribokinase-like"/>
    <property type="match status" value="1"/>
</dbReference>
<dbReference type="InterPro" id="IPR004625">
    <property type="entry name" value="PyrdxlKinase"/>
</dbReference>
<feature type="domain" description="Pyridoxamine kinase/Phosphomethylpyrimidine kinase" evidence="6">
    <location>
        <begin position="115"/>
        <end position="264"/>
    </location>
</feature>
<evidence type="ECO:0000256" key="5">
    <source>
        <dbReference type="ARBA" id="ARBA00022840"/>
    </source>
</evidence>
<dbReference type="eggNOG" id="COG2240">
    <property type="taxonomic scope" value="Bacteria"/>
</dbReference>
<dbReference type="GO" id="GO:0005829">
    <property type="term" value="C:cytosol"/>
    <property type="evidence" value="ECO:0007669"/>
    <property type="project" value="TreeGrafter"/>
</dbReference>
<dbReference type="PANTHER" id="PTHR10534">
    <property type="entry name" value="PYRIDOXAL KINASE"/>
    <property type="match status" value="1"/>
</dbReference>
<dbReference type="GO" id="GO:0009443">
    <property type="term" value="P:pyridoxal 5'-phosphate salvage"/>
    <property type="evidence" value="ECO:0007669"/>
    <property type="project" value="InterPro"/>
</dbReference>
<dbReference type="Gene3D" id="3.40.1190.20">
    <property type="match status" value="1"/>
</dbReference>
<dbReference type="Pfam" id="PF08543">
    <property type="entry name" value="Phos_pyr_kin"/>
    <property type="match status" value="1"/>
</dbReference>
<evidence type="ECO:0000256" key="4">
    <source>
        <dbReference type="ARBA" id="ARBA00022777"/>
    </source>
</evidence>
<proteinExistence type="predicted"/>
<keyword evidence="8" id="KW-1185">Reference proteome</keyword>
<keyword evidence="4 7" id="KW-0418">Kinase</keyword>
<dbReference type="HOGENOM" id="CLU_046496_3_1_5"/>